<sequence>MPCITDGVTNGLCGICPAGCFVTVTLENGRLVRVEPREGHPLGMICRIGSRAPEIVHDPDRVLYPQRRKGPKGNYEFETISWDDAYQLIVERFNRIKSESGPEAVAIYTGRGSFDMALCDIFQPADVAVSSASSVLFPFGSPNTLGVGALCYVSFAMIAPHLTMGEMLVTMETDLEQAELIVLWGANPATDSPPLAHQQVLRARERGARIIAIDPRRNETAREAEAEWIPIRPGTDGALALGMINVLIEEESYDEEFARNWTVGFDELAQMVQHYRPEVVAGITGVPEETVRSLARSLATSRGASPVMYSGLEYSDSGVQAIRAVFTLWALAGQLDVPGGLLFRMKENIFPQNRSRLIPNPDLKKALGRDRFPVYSAYRGESHAIALPDAVLSGSPYPIRALAVLGGSIITAWPRPEIWKKTLGSLDFLVTINRYHTADSAYADLVLPATTYFENVSYMRYGPLFKIRERLVEPQGEARNDFLILAELARRLGYGNRYPQSEEDLLRFALEGTGFDLEEVRANDGEARLKPVLMQYKKWEKGLLRPDGAAGFNTPSGRFEIASSILAENGYDPLPVYTEPAEGPLAAPELARDYPLVFNSGTRTYYDFRTQHHGVPGLAQHLAEPPVTLNDQDAWELGISDGDRVLVESPRGAARFTARVTPDIVRGAIDAAMGGGGPLGSAPWRECNVNELTDLGRFDPISGFPVYKTLLCRVRKEERGARDRSAPSIRGTREKPVALHRAEPREPGRKVYLDNNATTEVSSEVREAMLPFLSAECGNPSSIHSSGSRARAAVEGARRVLAQALNCTARRIVFTGGGSEANNLAIFGVLHGCDEGRHHIIASAVEHPAVLAPCRALQREGYLFTLLPVRPDGTVDPQALKEALRPDTLLVSVMLANNETGAIQPVRELAEITHESGALFHCDAVQALGKIPVDVEDLGVDLLSVSAHKLHGPKGLGALYIRKDVPVAPLIWGGGQERGLRAGTENVPGIVGFGRAVELAVQRLNAGEEQRLAELRDRLEEGVARLLPGATRNGPREARLANTLNLTLPEIRGESLVLFLDRKGIACSSGSACKSGHPDPSPALLAMGLTPHQAHCSIRFSLGAQTGADDIAYLLQSLQEILSETRSAVRFVACR</sequence>
<dbReference type="SUPFAM" id="SSF53706">
    <property type="entry name" value="Formate dehydrogenase/DMSO reductase, domains 1-3"/>
    <property type="match status" value="1"/>
</dbReference>
<evidence type="ECO:0000313" key="12">
    <source>
        <dbReference type="EMBL" id="MBJ6726298.1"/>
    </source>
</evidence>
<accession>A0A8J7J5M8</accession>
<dbReference type="EMBL" id="JAEMHM010000013">
    <property type="protein sequence ID" value="MBJ6726298.1"/>
    <property type="molecule type" value="Genomic_DNA"/>
</dbReference>
<keyword evidence="5" id="KW-0479">Metal-binding</keyword>
<evidence type="ECO:0000256" key="8">
    <source>
        <dbReference type="ARBA" id="ARBA00023014"/>
    </source>
</evidence>
<dbReference type="Gene3D" id="3.40.228.10">
    <property type="entry name" value="Dimethylsulfoxide Reductase, domain 2"/>
    <property type="match status" value="1"/>
</dbReference>
<dbReference type="Gene3D" id="3.40.50.740">
    <property type="match status" value="1"/>
</dbReference>
<dbReference type="PROSITE" id="PS00932">
    <property type="entry name" value="MOLYBDOPTERIN_PROK_3"/>
    <property type="match status" value="1"/>
</dbReference>
<name>A0A8J7J5M8_9BACT</name>
<comment type="cofactor">
    <cofactor evidence="1 10">
        <name>pyridoxal 5'-phosphate</name>
        <dbReference type="ChEBI" id="CHEBI:597326"/>
    </cofactor>
</comment>
<dbReference type="RefSeq" id="WP_199385199.1">
    <property type="nucleotide sequence ID" value="NZ_JAEMHM010000013.1"/>
</dbReference>
<dbReference type="PROSITE" id="PS51669">
    <property type="entry name" value="4FE4S_MOW_BIS_MGD"/>
    <property type="match status" value="1"/>
</dbReference>
<dbReference type="InterPro" id="IPR000192">
    <property type="entry name" value="Aminotrans_V_dom"/>
</dbReference>
<dbReference type="SUPFAM" id="SSF53383">
    <property type="entry name" value="PLP-dependent transferases"/>
    <property type="match status" value="1"/>
</dbReference>
<dbReference type="InterPro" id="IPR015424">
    <property type="entry name" value="PyrdxlP-dep_Trfase"/>
</dbReference>
<dbReference type="GO" id="GO:0016491">
    <property type="term" value="F:oxidoreductase activity"/>
    <property type="evidence" value="ECO:0007669"/>
    <property type="project" value="InterPro"/>
</dbReference>
<keyword evidence="8" id="KW-0411">Iron-sulfur</keyword>
<dbReference type="InterPro" id="IPR006963">
    <property type="entry name" value="Mopterin_OxRdtase_4Fe-4S_dom"/>
</dbReference>
<dbReference type="GO" id="GO:0018818">
    <property type="term" value="F:acetylene hydratase activity"/>
    <property type="evidence" value="ECO:0007669"/>
    <property type="project" value="InterPro"/>
</dbReference>
<dbReference type="GO" id="GO:0046872">
    <property type="term" value="F:metal ion binding"/>
    <property type="evidence" value="ECO:0007669"/>
    <property type="project" value="UniProtKB-KW"/>
</dbReference>
<dbReference type="InterPro" id="IPR006657">
    <property type="entry name" value="MoPterin_dinucl-bd_dom"/>
</dbReference>
<keyword evidence="7" id="KW-0408">Iron</keyword>
<organism evidence="12 13">
    <name type="scientific">Geomesophilobacter sediminis</name>
    <dbReference type="NCBI Taxonomy" id="2798584"/>
    <lineage>
        <taxon>Bacteria</taxon>
        <taxon>Pseudomonadati</taxon>
        <taxon>Thermodesulfobacteriota</taxon>
        <taxon>Desulfuromonadia</taxon>
        <taxon>Geobacterales</taxon>
        <taxon>Geobacteraceae</taxon>
        <taxon>Geomesophilobacter</taxon>
    </lineage>
</organism>
<dbReference type="InterPro" id="IPR006656">
    <property type="entry name" value="Mopterin_OxRdtase"/>
</dbReference>
<dbReference type="Gene3D" id="2.40.40.20">
    <property type="match status" value="1"/>
</dbReference>
<dbReference type="InterPro" id="IPR009010">
    <property type="entry name" value="Asp_de-COase-like_dom_sf"/>
</dbReference>
<dbReference type="Gene3D" id="1.10.260.50">
    <property type="match status" value="1"/>
</dbReference>
<proteinExistence type="inferred from homology"/>
<comment type="similarity">
    <text evidence="3">Belongs to the class-V pyridoxal-phosphate-dependent aminotransferase family. NifS/IscS subfamily.</text>
</comment>
<comment type="function">
    <text evidence="2">Catalyzes the removal of elemental sulfur atoms from cysteine to produce alanine. Seems to participate in the biosynthesis of the nitrogenase metalloclusters by providing the inorganic sulfur required for the Fe-S core formation.</text>
</comment>
<dbReference type="Pfam" id="PF01568">
    <property type="entry name" value="Molydop_binding"/>
    <property type="match status" value="1"/>
</dbReference>
<gene>
    <name evidence="12" type="ORF">JFN93_16410</name>
</gene>
<dbReference type="InterPro" id="IPR037949">
    <property type="entry name" value="MopB_CT_Acetylene-hydratase"/>
</dbReference>
<evidence type="ECO:0000256" key="3">
    <source>
        <dbReference type="ARBA" id="ARBA00006490"/>
    </source>
</evidence>
<dbReference type="GO" id="GO:0043546">
    <property type="term" value="F:molybdopterin cofactor binding"/>
    <property type="evidence" value="ECO:0007669"/>
    <property type="project" value="InterPro"/>
</dbReference>
<dbReference type="SMART" id="SM00926">
    <property type="entry name" value="Molybdop_Fe4S4"/>
    <property type="match status" value="1"/>
</dbReference>
<evidence type="ECO:0000256" key="7">
    <source>
        <dbReference type="ARBA" id="ARBA00023004"/>
    </source>
</evidence>
<dbReference type="EC" id="2.8.1.7" evidence="4"/>
<keyword evidence="13" id="KW-1185">Reference proteome</keyword>
<dbReference type="GO" id="GO:0051536">
    <property type="term" value="F:iron-sulfur cluster binding"/>
    <property type="evidence" value="ECO:0007669"/>
    <property type="project" value="UniProtKB-KW"/>
</dbReference>
<dbReference type="InterPro" id="IPR015421">
    <property type="entry name" value="PyrdxlP-dep_Trfase_major"/>
</dbReference>
<evidence type="ECO:0000259" key="11">
    <source>
        <dbReference type="PROSITE" id="PS51669"/>
    </source>
</evidence>
<evidence type="ECO:0000256" key="4">
    <source>
        <dbReference type="ARBA" id="ARBA00012239"/>
    </source>
</evidence>
<dbReference type="FunFam" id="3.40.640.10:FF:000084">
    <property type="entry name" value="IscS-like cysteine desulfurase"/>
    <property type="match status" value="1"/>
</dbReference>
<dbReference type="Proteomes" id="UP000636888">
    <property type="component" value="Unassembled WGS sequence"/>
</dbReference>
<evidence type="ECO:0000256" key="1">
    <source>
        <dbReference type="ARBA" id="ARBA00001933"/>
    </source>
</evidence>
<evidence type="ECO:0000256" key="2">
    <source>
        <dbReference type="ARBA" id="ARBA00003120"/>
    </source>
</evidence>
<evidence type="ECO:0000256" key="6">
    <source>
        <dbReference type="ARBA" id="ARBA00022898"/>
    </source>
</evidence>
<protein>
    <recommendedName>
        <fullName evidence="4">cysteine desulfurase</fullName>
        <ecNumber evidence="4">2.8.1.7</ecNumber>
    </recommendedName>
</protein>
<dbReference type="CDD" id="cd02781">
    <property type="entry name" value="MopB_CT_Acetylene-hydratase"/>
    <property type="match status" value="1"/>
</dbReference>
<comment type="catalytic activity">
    <reaction evidence="9">
        <text>(sulfur carrier)-H + L-cysteine = (sulfur carrier)-SH + L-alanine</text>
        <dbReference type="Rhea" id="RHEA:43892"/>
        <dbReference type="Rhea" id="RHEA-COMP:14737"/>
        <dbReference type="Rhea" id="RHEA-COMP:14739"/>
        <dbReference type="ChEBI" id="CHEBI:29917"/>
        <dbReference type="ChEBI" id="CHEBI:35235"/>
        <dbReference type="ChEBI" id="CHEBI:57972"/>
        <dbReference type="ChEBI" id="CHEBI:64428"/>
        <dbReference type="EC" id="2.8.1.7"/>
    </reaction>
</comment>
<dbReference type="SUPFAM" id="SSF50692">
    <property type="entry name" value="ADC-like"/>
    <property type="match status" value="1"/>
</dbReference>
<evidence type="ECO:0000256" key="5">
    <source>
        <dbReference type="ARBA" id="ARBA00022723"/>
    </source>
</evidence>
<evidence type="ECO:0000256" key="9">
    <source>
        <dbReference type="ARBA" id="ARBA00050776"/>
    </source>
</evidence>
<dbReference type="AlphaFoldDB" id="A0A8J7J5M8"/>
<dbReference type="InterPro" id="IPR020578">
    <property type="entry name" value="Aminotrans_V_PyrdxlP_BS"/>
</dbReference>
<evidence type="ECO:0000256" key="10">
    <source>
        <dbReference type="RuleBase" id="RU004504"/>
    </source>
</evidence>
<dbReference type="InterPro" id="IPR015422">
    <property type="entry name" value="PyrdxlP-dep_Trfase_small"/>
</dbReference>
<dbReference type="Gene3D" id="2.20.25.90">
    <property type="entry name" value="ADC-like domains"/>
    <property type="match status" value="1"/>
</dbReference>
<dbReference type="GO" id="GO:0031071">
    <property type="term" value="F:cysteine desulfurase activity"/>
    <property type="evidence" value="ECO:0007669"/>
    <property type="project" value="UniProtKB-EC"/>
</dbReference>
<feature type="domain" description="4Fe-4S Mo/W bis-MGD-type" evidence="11">
    <location>
        <begin position="6"/>
        <end position="60"/>
    </location>
</feature>
<dbReference type="Gene3D" id="3.40.640.10">
    <property type="entry name" value="Type I PLP-dependent aspartate aminotransferase-like (Major domain)"/>
    <property type="match status" value="1"/>
</dbReference>
<evidence type="ECO:0000313" key="13">
    <source>
        <dbReference type="Proteomes" id="UP000636888"/>
    </source>
</evidence>
<dbReference type="PANTHER" id="PTHR11601">
    <property type="entry name" value="CYSTEINE DESULFURYLASE FAMILY MEMBER"/>
    <property type="match status" value="1"/>
</dbReference>
<dbReference type="NCBIfam" id="NF002806">
    <property type="entry name" value="PRK02948.1"/>
    <property type="match status" value="1"/>
</dbReference>
<comment type="caution">
    <text evidence="12">The sequence shown here is derived from an EMBL/GenBank/DDBJ whole genome shotgun (WGS) entry which is preliminary data.</text>
</comment>
<dbReference type="InterPro" id="IPR006655">
    <property type="entry name" value="Mopterin_OxRdtase_prok_CS"/>
</dbReference>
<reference evidence="12" key="1">
    <citation type="submission" date="2020-12" db="EMBL/GenBank/DDBJ databases">
        <title>Geomonas sp. Red875, isolated from river sediment.</title>
        <authorList>
            <person name="Xu Z."/>
            <person name="Zhang Z."/>
            <person name="Masuda Y."/>
            <person name="Itoh H."/>
            <person name="Senoo K."/>
        </authorList>
    </citation>
    <scope>NUCLEOTIDE SEQUENCE</scope>
    <source>
        <strain evidence="12">Red875</strain>
    </source>
</reference>
<dbReference type="PROSITE" id="PS00595">
    <property type="entry name" value="AA_TRANSFER_CLASS_5"/>
    <property type="match status" value="1"/>
</dbReference>
<keyword evidence="6" id="KW-0663">Pyridoxal phosphate</keyword>
<dbReference type="Pfam" id="PF00266">
    <property type="entry name" value="Aminotran_5"/>
    <property type="match status" value="1"/>
</dbReference>
<dbReference type="Gene3D" id="3.90.1150.10">
    <property type="entry name" value="Aspartate Aminotransferase, domain 1"/>
    <property type="match status" value="1"/>
</dbReference>
<dbReference type="Pfam" id="PF00384">
    <property type="entry name" value="Molybdopterin"/>
    <property type="match status" value="1"/>
</dbReference>
<dbReference type="PANTHER" id="PTHR11601:SF34">
    <property type="entry name" value="CYSTEINE DESULFURASE"/>
    <property type="match status" value="1"/>
</dbReference>